<proteinExistence type="predicted"/>
<dbReference type="Proteomes" id="UP000789901">
    <property type="component" value="Unassembled WGS sequence"/>
</dbReference>
<accession>A0ABN7UV27</accession>
<comment type="caution">
    <text evidence="1">The sequence shown here is derived from an EMBL/GenBank/DDBJ whole genome shotgun (WGS) entry which is preliminary data.</text>
</comment>
<name>A0ABN7UV27_GIGMA</name>
<sequence length="572" mass="66693">FWSNIDASSLRKFLDFRHLEGELADPDTEHYRYQSELNTISKYYIEGSEVGQKVLKLKSDLRWNACTDYFVGGMLAKERWNALSVVVFGWKAHMDNLWVECSQEKVECSSIAVEVNKTLWNLRNICIESEFADEKSKLQWKEGMLEFEKTGLRHLQETSSAVQEKQILSYTSYVSSETQTNNVHGKVNICTPKRTITSEDKEASENLRYNTSPKYICKVPLPNPFLVNQQGKKHGFETEEDGEEYDADLTIVGGKSVEWIVNGIQIRERFKEYQLKENLSKTRPEYYDIIFFNSNKDGFLETLDESIVTQMLSDISEREPENTVENEIKLLLNRIIDRDIKKKNKGKLKQVKEEDTALFENKFALYFCESMFFIEKCVATNDINYIYRVRLMEDINLLLDPMSEGTYISRVLAPILDEFFVKNKDSGMLNAKDKNSQKQDFERRSTGKKIDAFIELREENKVIEVSGPPMKNDWSHYMGDRLKIAKMLKTIINHLVELNPKQDIEITKLTFSVNQSLLAKSTKMIQDFLWSEGGETESFKKMTTRMIHTSTKDTEEAEIQKQEKRNELIFNY</sequence>
<evidence type="ECO:0000313" key="1">
    <source>
        <dbReference type="EMBL" id="CAG8667005.1"/>
    </source>
</evidence>
<protein>
    <submittedName>
        <fullName evidence="1">30592_t:CDS:1</fullName>
    </submittedName>
</protein>
<keyword evidence="2" id="KW-1185">Reference proteome</keyword>
<reference evidence="1 2" key="1">
    <citation type="submission" date="2021-06" db="EMBL/GenBank/DDBJ databases">
        <authorList>
            <person name="Kallberg Y."/>
            <person name="Tangrot J."/>
            <person name="Rosling A."/>
        </authorList>
    </citation>
    <scope>NUCLEOTIDE SEQUENCE [LARGE SCALE GENOMIC DNA]</scope>
    <source>
        <strain evidence="1 2">120-4 pot B 10/14</strain>
    </source>
</reference>
<evidence type="ECO:0000313" key="2">
    <source>
        <dbReference type="Proteomes" id="UP000789901"/>
    </source>
</evidence>
<dbReference type="EMBL" id="CAJVQB010005655">
    <property type="protein sequence ID" value="CAG8667005.1"/>
    <property type="molecule type" value="Genomic_DNA"/>
</dbReference>
<organism evidence="1 2">
    <name type="scientific">Gigaspora margarita</name>
    <dbReference type="NCBI Taxonomy" id="4874"/>
    <lineage>
        <taxon>Eukaryota</taxon>
        <taxon>Fungi</taxon>
        <taxon>Fungi incertae sedis</taxon>
        <taxon>Mucoromycota</taxon>
        <taxon>Glomeromycotina</taxon>
        <taxon>Glomeromycetes</taxon>
        <taxon>Diversisporales</taxon>
        <taxon>Gigasporaceae</taxon>
        <taxon>Gigaspora</taxon>
    </lineage>
</organism>
<gene>
    <name evidence="1" type="ORF">GMARGA_LOCUS10205</name>
</gene>
<feature type="non-terminal residue" evidence="1">
    <location>
        <position position="1"/>
    </location>
</feature>